<evidence type="ECO:0008006" key="4">
    <source>
        <dbReference type="Google" id="ProtNLM"/>
    </source>
</evidence>
<dbReference type="AlphaFoldDB" id="A0A5R8NQ00"/>
<proteinExistence type="predicted"/>
<name>A0A5R8NQ00_9NOCA</name>
<organism evidence="2 3">
    <name type="scientific">Nocardia cyriacigeorgica</name>
    <dbReference type="NCBI Taxonomy" id="135487"/>
    <lineage>
        <taxon>Bacteria</taxon>
        <taxon>Bacillati</taxon>
        <taxon>Actinomycetota</taxon>
        <taxon>Actinomycetes</taxon>
        <taxon>Mycobacteriales</taxon>
        <taxon>Nocardiaceae</taxon>
        <taxon>Nocardia</taxon>
    </lineage>
</organism>
<dbReference type="InterPro" id="IPR025855">
    <property type="entry name" value="Replic_Relax"/>
</dbReference>
<sequence length="332" mass="36442">MINRPLRQSDLRAPRPGRAPATDHARLVVRLTTRDRWILRMLHEHRVLTTLQLAALGFPTYAKARSRLLTLYRYRVLDRFRPLRTRGSAPVHWVLAPAGAAVLAAEAGVEVRDLHYRHEQAMGIAHSLHLAHTVGVNEWFTALTTAPGGGRVLAWWSETRCRRLWGDLVRPDAYGRYTHPDTVLDFFLEYDLGTITLSTVANKLAGYAELARSTGIITPVLLWVPTTRRETTARPALLDTWRTLPDPAAVPVATAAADLLDPTAPHPSPADRVWLALDDTSGGRVALHRLPAAWPYLLSAPASTGTPGAPADDGPTVLPAPAPHPPSVEGER</sequence>
<evidence type="ECO:0000313" key="2">
    <source>
        <dbReference type="EMBL" id="TLF77701.1"/>
    </source>
</evidence>
<protein>
    <recommendedName>
        <fullName evidence="4">Replication-relaxation</fullName>
    </recommendedName>
</protein>
<evidence type="ECO:0000313" key="3">
    <source>
        <dbReference type="Proteomes" id="UP000306378"/>
    </source>
</evidence>
<dbReference type="RefSeq" id="WP_068043512.1">
    <property type="nucleotide sequence ID" value="NZ_JADLPF010000003.1"/>
</dbReference>
<comment type="caution">
    <text evidence="2">The sequence shown here is derived from an EMBL/GenBank/DDBJ whole genome shotgun (WGS) entry which is preliminary data.</text>
</comment>
<dbReference type="Proteomes" id="UP000306378">
    <property type="component" value="Unassembled WGS sequence"/>
</dbReference>
<gene>
    <name evidence="2" type="ORF">FEK34_15490</name>
</gene>
<accession>A0A5R8NQ00</accession>
<reference evidence="2 3" key="1">
    <citation type="submission" date="2019-05" db="EMBL/GenBank/DDBJ databases">
        <title>Genomes sequences of two Nocardia cyriacigeorgica environmental isolates, type strains Nocardia asteroides ATCC 19247 and Nocardia cyriacigeorgica DSM 44484.</title>
        <authorList>
            <person name="Vautrin F."/>
            <person name="Bergeron E."/>
            <person name="Dubost A."/>
            <person name="Abrouk D."/>
            <person name="Rodriguez Nava V."/>
            <person name="Pujic P."/>
        </authorList>
    </citation>
    <scope>NUCLEOTIDE SEQUENCE [LARGE SCALE GENOMIC DNA]</scope>
    <source>
        <strain evidence="2 3">EML 446</strain>
    </source>
</reference>
<dbReference type="Pfam" id="PF13814">
    <property type="entry name" value="Replic_Relax"/>
    <property type="match status" value="1"/>
</dbReference>
<feature type="compositionally biased region" description="Low complexity" evidence="1">
    <location>
        <begin position="301"/>
        <end position="311"/>
    </location>
</feature>
<dbReference type="EMBL" id="VBUT01000005">
    <property type="protein sequence ID" value="TLF77701.1"/>
    <property type="molecule type" value="Genomic_DNA"/>
</dbReference>
<evidence type="ECO:0000256" key="1">
    <source>
        <dbReference type="SAM" id="MobiDB-lite"/>
    </source>
</evidence>
<feature type="region of interest" description="Disordered" evidence="1">
    <location>
        <begin position="301"/>
        <end position="332"/>
    </location>
</feature>